<dbReference type="EMBL" id="DVNJ01000015">
    <property type="protein sequence ID" value="HIU62635.1"/>
    <property type="molecule type" value="Genomic_DNA"/>
</dbReference>
<dbReference type="InterPro" id="IPR013094">
    <property type="entry name" value="AB_hydrolase_3"/>
</dbReference>
<dbReference type="InterPro" id="IPR029058">
    <property type="entry name" value="AB_hydrolase_fold"/>
</dbReference>
<comment type="caution">
    <text evidence="3">The sequence shown here is derived from an EMBL/GenBank/DDBJ whole genome shotgun (WGS) entry which is preliminary data.</text>
</comment>
<keyword evidence="1 3" id="KW-0378">Hydrolase</keyword>
<evidence type="ECO:0000259" key="2">
    <source>
        <dbReference type="Pfam" id="PF07859"/>
    </source>
</evidence>
<organism evidence="3 4">
    <name type="scientific">Candidatus Caccalectryoclostridium excrementigallinarum</name>
    <dbReference type="NCBI Taxonomy" id="2840710"/>
    <lineage>
        <taxon>Bacteria</taxon>
        <taxon>Bacillati</taxon>
        <taxon>Bacillota</taxon>
        <taxon>Clostridia</taxon>
        <taxon>Christensenellales</taxon>
        <taxon>Christensenellaceae</taxon>
        <taxon>Christensenellaceae incertae sedis</taxon>
        <taxon>Candidatus Caccalectryoclostridium</taxon>
    </lineage>
</organism>
<dbReference type="GO" id="GO:0016787">
    <property type="term" value="F:hydrolase activity"/>
    <property type="evidence" value="ECO:0007669"/>
    <property type="project" value="UniProtKB-KW"/>
</dbReference>
<dbReference type="InterPro" id="IPR050300">
    <property type="entry name" value="GDXG_lipolytic_enzyme"/>
</dbReference>
<dbReference type="PANTHER" id="PTHR48081">
    <property type="entry name" value="AB HYDROLASE SUPERFAMILY PROTEIN C4A8.06C"/>
    <property type="match status" value="1"/>
</dbReference>
<evidence type="ECO:0000256" key="1">
    <source>
        <dbReference type="ARBA" id="ARBA00022801"/>
    </source>
</evidence>
<dbReference type="Gene3D" id="3.40.50.1820">
    <property type="entry name" value="alpha/beta hydrolase"/>
    <property type="match status" value="1"/>
</dbReference>
<name>A0A9D1MLD7_9FIRM</name>
<dbReference type="SUPFAM" id="SSF53474">
    <property type="entry name" value="alpha/beta-Hydrolases"/>
    <property type="match status" value="1"/>
</dbReference>
<reference evidence="3" key="2">
    <citation type="journal article" date="2021" name="PeerJ">
        <title>Extensive microbial diversity within the chicken gut microbiome revealed by metagenomics and culture.</title>
        <authorList>
            <person name="Gilroy R."/>
            <person name="Ravi A."/>
            <person name="Getino M."/>
            <person name="Pursley I."/>
            <person name="Horton D.L."/>
            <person name="Alikhan N.F."/>
            <person name="Baker D."/>
            <person name="Gharbi K."/>
            <person name="Hall N."/>
            <person name="Watson M."/>
            <person name="Adriaenssens E.M."/>
            <person name="Foster-Nyarko E."/>
            <person name="Jarju S."/>
            <person name="Secka A."/>
            <person name="Antonio M."/>
            <person name="Oren A."/>
            <person name="Chaudhuri R.R."/>
            <person name="La Ragione R."/>
            <person name="Hildebrand F."/>
            <person name="Pallen M.J."/>
        </authorList>
    </citation>
    <scope>NUCLEOTIDE SEQUENCE</scope>
    <source>
        <strain evidence="3">9366</strain>
    </source>
</reference>
<feature type="domain" description="Alpha/beta hydrolase fold-3" evidence="2">
    <location>
        <begin position="69"/>
        <end position="279"/>
    </location>
</feature>
<evidence type="ECO:0000313" key="4">
    <source>
        <dbReference type="Proteomes" id="UP000824145"/>
    </source>
</evidence>
<sequence>MISLRATIVRAAIKIYTYPYRKRFASLSRSIALKNSPYKPPKGFVFTKEVYGGVQVEKLAPQKAAKGIVLQFHGGGHTASMNDMYRKAAERLAANCDCVVYSINYRPDAELIYPALHDACYAAYAALCKSVLSNGDFVAVGDSFGANLLLSACLRAREDDLPLPSALICLCAYIDMAASGDSYRKNCYKDPLYAMPKRYDFKEHEKQMLRISPYCGNTPLTDPYLSPAYADFRAFPRTLIQCGGLENSLSDSQMLYDGLIASGCVAELHVFDGMWHDFMYMFPRLKESRLAWREIYEFIAANFSAVDRTE</sequence>
<dbReference type="AlphaFoldDB" id="A0A9D1MLD7"/>
<gene>
    <name evidence="3" type="ORF">IAB07_02565</name>
</gene>
<dbReference type="Proteomes" id="UP000824145">
    <property type="component" value="Unassembled WGS sequence"/>
</dbReference>
<accession>A0A9D1MLD7</accession>
<protein>
    <submittedName>
        <fullName evidence="3">Alpha/beta hydrolase</fullName>
    </submittedName>
</protein>
<proteinExistence type="predicted"/>
<dbReference type="PANTHER" id="PTHR48081:SF8">
    <property type="entry name" value="ALPHA_BETA HYDROLASE FOLD-3 DOMAIN-CONTAINING PROTEIN-RELATED"/>
    <property type="match status" value="1"/>
</dbReference>
<evidence type="ECO:0000313" key="3">
    <source>
        <dbReference type="EMBL" id="HIU62635.1"/>
    </source>
</evidence>
<reference evidence="3" key="1">
    <citation type="submission" date="2020-10" db="EMBL/GenBank/DDBJ databases">
        <authorList>
            <person name="Gilroy R."/>
        </authorList>
    </citation>
    <scope>NUCLEOTIDE SEQUENCE</scope>
    <source>
        <strain evidence="3">9366</strain>
    </source>
</reference>
<dbReference type="Pfam" id="PF07859">
    <property type="entry name" value="Abhydrolase_3"/>
    <property type="match status" value="1"/>
</dbReference>